<keyword evidence="2 4" id="KW-1005">Bacterial flagellum biogenesis</keyword>
<keyword evidence="1 4" id="KW-0963">Cytoplasm</keyword>
<proteinExistence type="inferred from homology"/>
<protein>
    <recommendedName>
        <fullName evidence="4">Flagellar assembly factor FliW</fullName>
    </recommendedName>
</protein>
<evidence type="ECO:0000256" key="2">
    <source>
        <dbReference type="ARBA" id="ARBA00022795"/>
    </source>
</evidence>
<gene>
    <name evidence="4" type="primary">fliW</name>
    <name evidence="5" type="ORF">FHU40_002843</name>
</gene>
<accession>A0A7W4Z2V8</accession>
<comment type="subcellular location">
    <subcellularLocation>
        <location evidence="4">Cytoplasm</location>
    </subcellularLocation>
</comment>
<keyword evidence="3 4" id="KW-0810">Translation regulation</keyword>
<comment type="function">
    <text evidence="4">Acts as an anti-CsrA protein, binds CsrA and prevents it from repressing translation of its target genes, one of which is flagellin. Binds to flagellin and participates in the assembly of the flagellum.</text>
</comment>
<dbReference type="EMBL" id="JACHWR010000002">
    <property type="protein sequence ID" value="MBB3043025.1"/>
    <property type="molecule type" value="Genomic_DNA"/>
</dbReference>
<dbReference type="Gene3D" id="2.30.290.10">
    <property type="entry name" value="BH3618-like"/>
    <property type="match status" value="1"/>
</dbReference>
<dbReference type="PANTHER" id="PTHR39190:SF1">
    <property type="entry name" value="FLAGELLAR ASSEMBLY FACTOR FLIW"/>
    <property type="match status" value="1"/>
</dbReference>
<dbReference type="GO" id="GO:0006417">
    <property type="term" value="P:regulation of translation"/>
    <property type="evidence" value="ECO:0007669"/>
    <property type="project" value="UniProtKB-KW"/>
</dbReference>
<dbReference type="GO" id="GO:0005737">
    <property type="term" value="C:cytoplasm"/>
    <property type="evidence" value="ECO:0007669"/>
    <property type="project" value="UniProtKB-SubCell"/>
</dbReference>
<dbReference type="Proteomes" id="UP000589626">
    <property type="component" value="Unassembled WGS sequence"/>
</dbReference>
<dbReference type="GO" id="GO:0044780">
    <property type="term" value="P:bacterial-type flagellum assembly"/>
    <property type="evidence" value="ECO:0007669"/>
    <property type="project" value="UniProtKB-UniRule"/>
</dbReference>
<comment type="subunit">
    <text evidence="4">Interacts with translational regulator CsrA and flagellin(s).</text>
</comment>
<organism evidence="5 6">
    <name type="scientific">Nocardioides soli</name>
    <dbReference type="NCBI Taxonomy" id="1036020"/>
    <lineage>
        <taxon>Bacteria</taxon>
        <taxon>Bacillati</taxon>
        <taxon>Actinomycetota</taxon>
        <taxon>Actinomycetes</taxon>
        <taxon>Propionibacteriales</taxon>
        <taxon>Nocardioidaceae</taxon>
        <taxon>Nocardioides</taxon>
    </lineage>
</organism>
<dbReference type="Pfam" id="PF02623">
    <property type="entry name" value="FliW"/>
    <property type="match status" value="1"/>
</dbReference>
<evidence type="ECO:0000313" key="5">
    <source>
        <dbReference type="EMBL" id="MBB3043025.1"/>
    </source>
</evidence>
<evidence type="ECO:0000256" key="4">
    <source>
        <dbReference type="HAMAP-Rule" id="MF_01185"/>
    </source>
</evidence>
<evidence type="ECO:0000256" key="3">
    <source>
        <dbReference type="ARBA" id="ARBA00022845"/>
    </source>
</evidence>
<dbReference type="InterPro" id="IPR024046">
    <property type="entry name" value="Flagellar_assmbl_FliW_dom_sf"/>
</dbReference>
<keyword evidence="5" id="KW-0966">Cell projection</keyword>
<keyword evidence="5" id="KW-0969">Cilium</keyword>
<dbReference type="RefSeq" id="WP_246390588.1">
    <property type="nucleotide sequence ID" value="NZ_JACHWR010000002.1"/>
</dbReference>
<dbReference type="PANTHER" id="PTHR39190">
    <property type="entry name" value="FLAGELLAR ASSEMBLY FACTOR FLIW"/>
    <property type="match status" value="1"/>
</dbReference>
<comment type="similarity">
    <text evidence="4">Belongs to the FliW family.</text>
</comment>
<keyword evidence="4" id="KW-0143">Chaperone</keyword>
<name>A0A7W4Z2V8_9ACTN</name>
<dbReference type="SUPFAM" id="SSF141457">
    <property type="entry name" value="BH3618-like"/>
    <property type="match status" value="1"/>
</dbReference>
<dbReference type="HAMAP" id="MF_01185">
    <property type="entry name" value="FliW"/>
    <property type="match status" value="1"/>
</dbReference>
<dbReference type="AlphaFoldDB" id="A0A7W4Z2V8"/>
<reference evidence="5 6" key="1">
    <citation type="submission" date="2020-08" db="EMBL/GenBank/DDBJ databases">
        <title>Sequencing the genomes of 1000 actinobacteria strains.</title>
        <authorList>
            <person name="Klenk H.-P."/>
        </authorList>
    </citation>
    <scope>NUCLEOTIDE SEQUENCE [LARGE SCALE GENOMIC DNA]</scope>
    <source>
        <strain evidence="5 6">DSM 105498</strain>
    </source>
</reference>
<evidence type="ECO:0000313" key="6">
    <source>
        <dbReference type="Proteomes" id="UP000589626"/>
    </source>
</evidence>
<keyword evidence="6" id="KW-1185">Reference proteome</keyword>
<comment type="caution">
    <text evidence="5">The sequence shown here is derived from an EMBL/GenBank/DDBJ whole genome shotgun (WGS) entry which is preliminary data.</text>
</comment>
<keyword evidence="5" id="KW-0282">Flagellum</keyword>
<evidence type="ECO:0000256" key="1">
    <source>
        <dbReference type="ARBA" id="ARBA00022490"/>
    </source>
</evidence>
<sequence>MTLTHALDMMAVPESADGGLVAENHAPVIDIPVIDMVLPMPGFPEHRSWALVQVDDSSDLGSLSSLDEQGLRFLVVPPAAFFPDYAPEVGDDVVAALGIESAADVLVLVVLTTGRGLHDTTANLAAPVLVNLTTRRAGQVVLDQPGLPVAAPLLG</sequence>
<dbReference type="InterPro" id="IPR003775">
    <property type="entry name" value="Flagellar_assembly_factor_FliW"/>
</dbReference>